<feature type="domain" description="Cyclic nucleotide-binding" evidence="1">
    <location>
        <begin position="27"/>
        <end position="120"/>
    </location>
</feature>
<evidence type="ECO:0000313" key="2">
    <source>
        <dbReference type="EMBL" id="HIX86896.1"/>
    </source>
</evidence>
<sequence length="197" mass="22949">MERPPIYEKLLAFFPDSMARDEAFWQDLLASTSLVRVKKGDCLIRVGEMCQDAYFIGKGLLMTQYVNENGNECVTGFSSDSMFPFVSTIGYLTNTSSEFEVKALEASELLCFSKRDIERLSLSYPAFATEYQNVMLTIIFKFYSMFAVRQTSSTEEFLRYLYTRHRWIVDRVPDKYIAQYMGITNSWYCKLKRALLQ</sequence>
<dbReference type="InterPro" id="IPR018490">
    <property type="entry name" value="cNMP-bd_dom_sf"/>
</dbReference>
<gene>
    <name evidence="2" type="ORF">H9848_09875</name>
</gene>
<comment type="caution">
    <text evidence="2">The sequence shown here is derived from an EMBL/GenBank/DDBJ whole genome shotgun (WGS) entry which is preliminary data.</text>
</comment>
<dbReference type="SUPFAM" id="SSF51206">
    <property type="entry name" value="cAMP-binding domain-like"/>
    <property type="match status" value="1"/>
</dbReference>
<dbReference type="Proteomes" id="UP000823847">
    <property type="component" value="Unassembled WGS sequence"/>
</dbReference>
<dbReference type="InterPro" id="IPR014710">
    <property type="entry name" value="RmlC-like_jellyroll"/>
</dbReference>
<dbReference type="InterPro" id="IPR000595">
    <property type="entry name" value="cNMP-bd_dom"/>
</dbReference>
<reference evidence="2" key="1">
    <citation type="journal article" date="2021" name="PeerJ">
        <title>Extensive microbial diversity within the chicken gut microbiome revealed by metagenomics and culture.</title>
        <authorList>
            <person name="Gilroy R."/>
            <person name="Ravi A."/>
            <person name="Getino M."/>
            <person name="Pursley I."/>
            <person name="Horton D.L."/>
            <person name="Alikhan N.F."/>
            <person name="Baker D."/>
            <person name="Gharbi K."/>
            <person name="Hall N."/>
            <person name="Watson M."/>
            <person name="Adriaenssens E.M."/>
            <person name="Foster-Nyarko E."/>
            <person name="Jarju S."/>
            <person name="Secka A."/>
            <person name="Antonio M."/>
            <person name="Oren A."/>
            <person name="Chaudhuri R.R."/>
            <person name="La Ragione R."/>
            <person name="Hildebrand F."/>
            <person name="Pallen M.J."/>
        </authorList>
    </citation>
    <scope>NUCLEOTIDE SEQUENCE</scope>
    <source>
        <strain evidence="2">ChiHecec2B26-12326</strain>
    </source>
</reference>
<dbReference type="CDD" id="cd00038">
    <property type="entry name" value="CAP_ED"/>
    <property type="match status" value="1"/>
</dbReference>
<organism evidence="2 3">
    <name type="scientific">Candidatus Parabacteroides intestinigallinarum</name>
    <dbReference type="NCBI Taxonomy" id="2838722"/>
    <lineage>
        <taxon>Bacteria</taxon>
        <taxon>Pseudomonadati</taxon>
        <taxon>Bacteroidota</taxon>
        <taxon>Bacteroidia</taxon>
        <taxon>Bacteroidales</taxon>
        <taxon>Tannerellaceae</taxon>
        <taxon>Parabacteroides</taxon>
    </lineage>
</organism>
<dbReference type="AlphaFoldDB" id="A0A9D1XSJ9"/>
<dbReference type="Gene3D" id="2.60.120.10">
    <property type="entry name" value="Jelly Rolls"/>
    <property type="match status" value="1"/>
</dbReference>
<dbReference type="PROSITE" id="PS50042">
    <property type="entry name" value="CNMP_BINDING_3"/>
    <property type="match status" value="1"/>
</dbReference>
<reference evidence="2" key="2">
    <citation type="submission" date="2021-04" db="EMBL/GenBank/DDBJ databases">
        <authorList>
            <person name="Gilroy R."/>
        </authorList>
    </citation>
    <scope>NUCLEOTIDE SEQUENCE</scope>
    <source>
        <strain evidence="2">ChiHecec2B26-12326</strain>
    </source>
</reference>
<dbReference type="EMBL" id="DXEN01000073">
    <property type="protein sequence ID" value="HIX86896.1"/>
    <property type="molecule type" value="Genomic_DNA"/>
</dbReference>
<accession>A0A9D1XSJ9</accession>
<proteinExistence type="predicted"/>
<dbReference type="Pfam" id="PF00027">
    <property type="entry name" value="cNMP_binding"/>
    <property type="match status" value="1"/>
</dbReference>
<protein>
    <submittedName>
        <fullName evidence="2">Cyclic nucleotide-binding domain-containing protein</fullName>
    </submittedName>
</protein>
<evidence type="ECO:0000259" key="1">
    <source>
        <dbReference type="PROSITE" id="PS50042"/>
    </source>
</evidence>
<evidence type="ECO:0000313" key="3">
    <source>
        <dbReference type="Proteomes" id="UP000823847"/>
    </source>
</evidence>
<name>A0A9D1XSJ9_9BACT</name>